<evidence type="ECO:0000256" key="8">
    <source>
        <dbReference type="ARBA" id="ARBA00038436"/>
    </source>
</evidence>
<dbReference type="PANTHER" id="PTHR35011:SF11">
    <property type="entry name" value="TRAP TRANSPORTER SMALL PERMEASE PROTEIN"/>
    <property type="match status" value="1"/>
</dbReference>
<comment type="caution">
    <text evidence="11">The sequence shown here is derived from an EMBL/GenBank/DDBJ whole genome shotgun (WGS) entry which is preliminary data.</text>
</comment>
<keyword evidence="12" id="KW-1185">Reference proteome</keyword>
<keyword evidence="4 9" id="KW-0997">Cell inner membrane</keyword>
<evidence type="ECO:0000256" key="9">
    <source>
        <dbReference type="RuleBase" id="RU369079"/>
    </source>
</evidence>
<dbReference type="RefSeq" id="WP_162375919.1">
    <property type="nucleotide sequence ID" value="NZ_JBHTKN010000004.1"/>
</dbReference>
<dbReference type="Proteomes" id="UP001597033">
    <property type="component" value="Unassembled WGS sequence"/>
</dbReference>
<keyword evidence="6 9" id="KW-1133">Transmembrane helix</keyword>
<keyword evidence="3" id="KW-1003">Cell membrane</keyword>
<accession>A0ABW3LWB0</accession>
<dbReference type="Pfam" id="PF04290">
    <property type="entry name" value="DctQ"/>
    <property type="match status" value="1"/>
</dbReference>
<keyword evidence="7 9" id="KW-0472">Membrane</keyword>
<keyword evidence="2 9" id="KW-0813">Transport</keyword>
<comment type="subunit">
    <text evidence="9">The complex comprises the extracytoplasmic solute receptor protein and the two transmembrane proteins.</text>
</comment>
<dbReference type="PANTHER" id="PTHR35011">
    <property type="entry name" value="2,3-DIKETO-L-GULONATE TRAP TRANSPORTER SMALL PERMEASE PROTEIN YIAM"/>
    <property type="match status" value="1"/>
</dbReference>
<evidence type="ECO:0000256" key="3">
    <source>
        <dbReference type="ARBA" id="ARBA00022475"/>
    </source>
</evidence>
<comment type="function">
    <text evidence="9">Part of the tripartite ATP-independent periplasmic (TRAP) transport system.</text>
</comment>
<feature type="transmembrane region" description="Helical" evidence="9">
    <location>
        <begin position="142"/>
        <end position="163"/>
    </location>
</feature>
<comment type="subcellular location">
    <subcellularLocation>
        <location evidence="1 9">Cell inner membrane</location>
        <topology evidence="1 9">Multi-pass membrane protein</topology>
    </subcellularLocation>
</comment>
<evidence type="ECO:0000256" key="5">
    <source>
        <dbReference type="ARBA" id="ARBA00022692"/>
    </source>
</evidence>
<evidence type="ECO:0000256" key="4">
    <source>
        <dbReference type="ARBA" id="ARBA00022519"/>
    </source>
</evidence>
<name>A0ABW3LWB0_9GAMM</name>
<dbReference type="InterPro" id="IPR055348">
    <property type="entry name" value="DctQ"/>
</dbReference>
<feature type="transmembrane region" description="Helical" evidence="9">
    <location>
        <begin position="101"/>
        <end position="122"/>
    </location>
</feature>
<dbReference type="EMBL" id="JBHTKN010000004">
    <property type="protein sequence ID" value="MFD1042148.1"/>
    <property type="molecule type" value="Genomic_DNA"/>
</dbReference>
<evidence type="ECO:0000256" key="7">
    <source>
        <dbReference type="ARBA" id="ARBA00023136"/>
    </source>
</evidence>
<organism evidence="11 12">
    <name type="scientific">Pseudoxanthomonas kaohsiungensis</name>
    <dbReference type="NCBI Taxonomy" id="283923"/>
    <lineage>
        <taxon>Bacteria</taxon>
        <taxon>Pseudomonadati</taxon>
        <taxon>Pseudomonadota</taxon>
        <taxon>Gammaproteobacteria</taxon>
        <taxon>Lysobacterales</taxon>
        <taxon>Lysobacteraceae</taxon>
        <taxon>Pseudoxanthomonas</taxon>
    </lineage>
</organism>
<dbReference type="InterPro" id="IPR007387">
    <property type="entry name" value="TRAP_DctQ"/>
</dbReference>
<evidence type="ECO:0000313" key="12">
    <source>
        <dbReference type="Proteomes" id="UP001597033"/>
    </source>
</evidence>
<comment type="similarity">
    <text evidence="8 9">Belongs to the TRAP transporter small permease family.</text>
</comment>
<reference evidence="12" key="1">
    <citation type="journal article" date="2019" name="Int. J. Syst. Evol. Microbiol.">
        <title>The Global Catalogue of Microorganisms (GCM) 10K type strain sequencing project: providing services to taxonomists for standard genome sequencing and annotation.</title>
        <authorList>
            <consortium name="The Broad Institute Genomics Platform"/>
            <consortium name="The Broad Institute Genome Sequencing Center for Infectious Disease"/>
            <person name="Wu L."/>
            <person name="Ma J."/>
        </authorList>
    </citation>
    <scope>NUCLEOTIDE SEQUENCE [LARGE SCALE GENOMIC DNA]</scope>
    <source>
        <strain evidence="12">CCUG 55854</strain>
    </source>
</reference>
<keyword evidence="5 9" id="KW-0812">Transmembrane</keyword>
<sequence length="183" mass="19112">MSHTSETATSAPASPAQRALDRIAGIAIAVAAAALLGLVVVQGWQVFTRYVLNDSPSWTEPVTLLLLATAMSLGAAAGVHTRRHFGFFLLHDHVRPGIRRAIDVLAALIVAAIGVVLAYWSARLLLDGLDIRAAGANLPQSINYLPLSLGGALMALFAAHQLVQAVAPPQHAAPQAPPQEGDL</sequence>
<evidence type="ECO:0000256" key="2">
    <source>
        <dbReference type="ARBA" id="ARBA00022448"/>
    </source>
</evidence>
<feature type="transmembrane region" description="Helical" evidence="9">
    <location>
        <begin position="62"/>
        <end position="80"/>
    </location>
</feature>
<evidence type="ECO:0000256" key="6">
    <source>
        <dbReference type="ARBA" id="ARBA00022989"/>
    </source>
</evidence>
<protein>
    <recommendedName>
        <fullName evidence="9">TRAP transporter small permease protein</fullName>
    </recommendedName>
</protein>
<evidence type="ECO:0000259" key="10">
    <source>
        <dbReference type="Pfam" id="PF04290"/>
    </source>
</evidence>
<gene>
    <name evidence="11" type="ORF">ACFQ2N_07290</name>
</gene>
<proteinExistence type="inferred from homology"/>
<feature type="transmembrane region" description="Helical" evidence="9">
    <location>
        <begin position="23"/>
        <end position="42"/>
    </location>
</feature>
<evidence type="ECO:0000313" key="11">
    <source>
        <dbReference type="EMBL" id="MFD1042148.1"/>
    </source>
</evidence>
<evidence type="ECO:0000256" key="1">
    <source>
        <dbReference type="ARBA" id="ARBA00004429"/>
    </source>
</evidence>
<feature type="domain" description="Tripartite ATP-independent periplasmic transporters DctQ component" evidence="10">
    <location>
        <begin position="39"/>
        <end position="166"/>
    </location>
</feature>